<keyword evidence="5" id="KW-0963">Cytoplasm</keyword>
<evidence type="ECO:0000313" key="14">
    <source>
        <dbReference type="Proteomes" id="UP000697995"/>
    </source>
</evidence>
<evidence type="ECO:0000256" key="5">
    <source>
        <dbReference type="ARBA" id="ARBA00022490"/>
    </source>
</evidence>
<dbReference type="SUPFAM" id="SSF51569">
    <property type="entry name" value="Aldolase"/>
    <property type="match status" value="1"/>
</dbReference>
<reference evidence="13 14" key="1">
    <citation type="journal article" date="2020" name="Microorganisms">
        <title>Osmotic Adaptation and Compatible Solute Biosynthesis of Phototrophic Bacteria as Revealed from Genome Analyses.</title>
        <authorList>
            <person name="Imhoff J.F."/>
            <person name="Rahn T."/>
            <person name="Kunzel S."/>
            <person name="Keller A."/>
            <person name="Neulinger S.C."/>
        </authorList>
    </citation>
    <scope>NUCLEOTIDE SEQUENCE [LARGE SCALE GENOMIC DNA]</scope>
    <source>
        <strain evidence="13 14">DSM 15382</strain>
    </source>
</reference>
<dbReference type="PROSITE" id="PS00666">
    <property type="entry name" value="DHDPS_2"/>
    <property type="match status" value="1"/>
</dbReference>
<evidence type="ECO:0000256" key="7">
    <source>
        <dbReference type="ARBA" id="ARBA00022915"/>
    </source>
</evidence>
<dbReference type="SMART" id="SM01130">
    <property type="entry name" value="DHDPS"/>
    <property type="match status" value="1"/>
</dbReference>
<comment type="pathway">
    <text evidence="2">Amino-acid biosynthesis; L-lysine biosynthesis via DAP pathway; (S)-tetrahydrodipicolinate from L-aspartate: step 3/4.</text>
</comment>
<dbReference type="HAMAP" id="MF_00418">
    <property type="entry name" value="DapA"/>
    <property type="match status" value="1"/>
</dbReference>
<keyword evidence="8" id="KW-0457">Lysine biosynthesis</keyword>
<dbReference type="Proteomes" id="UP000697995">
    <property type="component" value="Unassembled WGS sequence"/>
</dbReference>
<dbReference type="InterPro" id="IPR013785">
    <property type="entry name" value="Aldolase_TIM"/>
</dbReference>
<keyword evidence="7" id="KW-0220">Diaminopimelate biosynthesis</keyword>
<comment type="similarity">
    <text evidence="3">Belongs to the DapA family.</text>
</comment>
<feature type="non-terminal residue" evidence="13">
    <location>
        <position position="303"/>
    </location>
</feature>
<dbReference type="InterPro" id="IPR020624">
    <property type="entry name" value="Schiff_base-form_aldolases_CS"/>
</dbReference>
<dbReference type="PROSITE" id="PS00665">
    <property type="entry name" value="DHDPS_1"/>
    <property type="match status" value="1"/>
</dbReference>
<evidence type="ECO:0000256" key="9">
    <source>
        <dbReference type="ARBA" id="ARBA00023239"/>
    </source>
</evidence>
<comment type="function">
    <text evidence="1">Catalyzes the condensation of (S)-aspartate-beta-semialdehyde [(S)-ASA] and pyruvate to 4-hydroxy-tetrahydrodipicolinate (HTPA).</text>
</comment>
<accession>A0ABS1D396</accession>
<dbReference type="EC" id="4.3.3.7" evidence="4 12"/>
<keyword evidence="14" id="KW-1185">Reference proteome</keyword>
<protein>
    <recommendedName>
        <fullName evidence="4 12">4-hydroxy-tetrahydrodipicolinate synthase</fullName>
        <ecNumber evidence="4 12">4.3.3.7</ecNumber>
    </recommendedName>
</protein>
<dbReference type="InterPro" id="IPR005263">
    <property type="entry name" value="DapA"/>
</dbReference>
<proteinExistence type="inferred from homology"/>
<dbReference type="PANTHER" id="PTHR12128:SF66">
    <property type="entry name" value="4-HYDROXY-2-OXOGLUTARATE ALDOLASE, MITOCHONDRIAL"/>
    <property type="match status" value="1"/>
</dbReference>
<evidence type="ECO:0000256" key="12">
    <source>
        <dbReference type="NCBIfam" id="TIGR00674"/>
    </source>
</evidence>
<comment type="catalytic activity">
    <reaction evidence="11">
        <text>L-aspartate 4-semialdehyde + pyruvate = (2S,4S)-4-hydroxy-2,3,4,5-tetrahydrodipicolinate + H2O + H(+)</text>
        <dbReference type="Rhea" id="RHEA:34171"/>
        <dbReference type="ChEBI" id="CHEBI:15361"/>
        <dbReference type="ChEBI" id="CHEBI:15377"/>
        <dbReference type="ChEBI" id="CHEBI:15378"/>
        <dbReference type="ChEBI" id="CHEBI:67139"/>
        <dbReference type="ChEBI" id="CHEBI:537519"/>
        <dbReference type="EC" id="4.3.3.7"/>
    </reaction>
</comment>
<keyword evidence="9" id="KW-0456">Lyase</keyword>
<evidence type="ECO:0000256" key="1">
    <source>
        <dbReference type="ARBA" id="ARBA00003294"/>
    </source>
</evidence>
<evidence type="ECO:0000256" key="11">
    <source>
        <dbReference type="ARBA" id="ARBA00047836"/>
    </source>
</evidence>
<evidence type="ECO:0000256" key="3">
    <source>
        <dbReference type="ARBA" id="ARBA00007592"/>
    </source>
</evidence>
<dbReference type="Pfam" id="PF00701">
    <property type="entry name" value="DHDPS"/>
    <property type="match status" value="1"/>
</dbReference>
<keyword evidence="6" id="KW-0028">Amino-acid biosynthesis</keyword>
<name>A0ABS1D396_9PROT</name>
<dbReference type="InterPro" id="IPR002220">
    <property type="entry name" value="DapA-like"/>
</dbReference>
<evidence type="ECO:0000256" key="4">
    <source>
        <dbReference type="ARBA" id="ARBA00012086"/>
    </source>
</evidence>
<dbReference type="NCBIfam" id="TIGR00674">
    <property type="entry name" value="dapA"/>
    <property type="match status" value="1"/>
</dbReference>
<keyword evidence="10" id="KW-0704">Schiff base</keyword>
<evidence type="ECO:0000313" key="13">
    <source>
        <dbReference type="EMBL" id="MBK1661331.1"/>
    </source>
</evidence>
<dbReference type="PRINTS" id="PR00146">
    <property type="entry name" value="DHPICSNTHASE"/>
</dbReference>
<organism evidence="13 14">
    <name type="scientific">Paracraurococcus ruber</name>
    <dbReference type="NCBI Taxonomy" id="77675"/>
    <lineage>
        <taxon>Bacteria</taxon>
        <taxon>Pseudomonadati</taxon>
        <taxon>Pseudomonadota</taxon>
        <taxon>Alphaproteobacteria</taxon>
        <taxon>Acetobacterales</taxon>
        <taxon>Roseomonadaceae</taxon>
        <taxon>Paracraurococcus</taxon>
    </lineage>
</organism>
<sequence length="303" mass="30689">MPMHQTLFEGAIPALVTPFRAEDAGLDLPALVALAQRAWRRGAAAVVVGGSTGEGPALRPEEHAQAVRAVADAGVPVIAGVGAPCTEAAALLAQAAERCGAAALLCSAPPYVKPGQDGLRAHVRAVAAASGLPVVLYDVPSRAGVAFADETIARLHEANLVHALKDATGDLSRVPRLRALCGAGLPQLSGDDATALAHLAMGGSGCVSVSANLVPALCAALQGAWRAGDLARAGALRDRLAPLDAALFVESNPIPVKAALGLLRLCDPVPRLPLTRAGQPTLAHLARILGEVMAAEEAEARVS</sequence>
<evidence type="ECO:0000256" key="6">
    <source>
        <dbReference type="ARBA" id="ARBA00022605"/>
    </source>
</evidence>
<gene>
    <name evidence="13" type="primary">dapA</name>
    <name evidence="13" type="ORF">CKO45_24275</name>
</gene>
<evidence type="ECO:0000256" key="2">
    <source>
        <dbReference type="ARBA" id="ARBA00005120"/>
    </source>
</evidence>
<dbReference type="PIRSF" id="PIRSF001365">
    <property type="entry name" value="DHDPS"/>
    <property type="match status" value="1"/>
</dbReference>
<dbReference type="PANTHER" id="PTHR12128">
    <property type="entry name" value="DIHYDRODIPICOLINATE SYNTHASE"/>
    <property type="match status" value="1"/>
</dbReference>
<comment type="caution">
    <text evidence="13">The sequence shown here is derived from an EMBL/GenBank/DDBJ whole genome shotgun (WGS) entry which is preliminary data.</text>
</comment>
<dbReference type="EMBL" id="NRSG01000285">
    <property type="protein sequence ID" value="MBK1661331.1"/>
    <property type="molecule type" value="Genomic_DNA"/>
</dbReference>
<dbReference type="Gene3D" id="3.20.20.70">
    <property type="entry name" value="Aldolase class I"/>
    <property type="match status" value="1"/>
</dbReference>
<dbReference type="InterPro" id="IPR020625">
    <property type="entry name" value="Schiff_base-form_aldolases_AS"/>
</dbReference>
<dbReference type="CDD" id="cd00950">
    <property type="entry name" value="DHDPS"/>
    <property type="match status" value="1"/>
</dbReference>
<evidence type="ECO:0000256" key="8">
    <source>
        <dbReference type="ARBA" id="ARBA00023154"/>
    </source>
</evidence>
<evidence type="ECO:0000256" key="10">
    <source>
        <dbReference type="ARBA" id="ARBA00023270"/>
    </source>
</evidence>